<evidence type="ECO:0000313" key="2">
    <source>
        <dbReference type="Proteomes" id="UP001162992"/>
    </source>
</evidence>
<accession>A0ACC2ARW8</accession>
<keyword evidence="2" id="KW-1185">Reference proteome</keyword>
<comment type="caution">
    <text evidence="1">The sequence shown here is derived from an EMBL/GenBank/DDBJ whole genome shotgun (WGS) entry which is preliminary data.</text>
</comment>
<dbReference type="EMBL" id="CM055111">
    <property type="protein sequence ID" value="KAJ7520270.1"/>
    <property type="molecule type" value="Genomic_DNA"/>
</dbReference>
<sequence>MMNKVMAADDAANEKAFTGESGTASGMPSDGGESHEIQDVQVDAEPSLKAGDEVYCSQSVKEEALPGIAVDDDDDDEAGNISKLEEADSPKAEPVLLRMHDIDFAKEVQGTILSETHVLNCAEDFQGPILPEVHDINSANEVKGSVPPEMLDLNFASKVEDPILPEMHDINSSDKVESLIPPELHGMNSVNEVEGSFLPVTHDVNSVDEVDGPILPEMHDVNSADGYVGMSDTDIEVEINEVLSSNDGNILSKNSPFDHEDDRASCFDGEKLFLSCPESAGDIENGSDVDHAEFGDEDAAEVLENWAVQDDVFIDSETIIDSVPLTDTLPTSVKEGIRKPSVNIEKDNSDIYLTSETKCESEDAVKDESVRIEFSESNLPCADTIEAHAGFTKTCSSENLKFTEDAPNSKKNNSSKMEGDVSTSENFLPGMEYCRTDASVTAAEISEVKLDNSQEFLSEGSDLQMNSDCSLDGTTETKIQLALHNLDHPSSRDIHNSEKIASRVQYSTNVSKKRIDLGHQLVREIVKIQHDREQYERQCQVSKQESQNRWKLEKVRSFSLYQITVLIR</sequence>
<gene>
    <name evidence="1" type="ORF">O6H91_20G075600</name>
</gene>
<dbReference type="Proteomes" id="UP001162992">
    <property type="component" value="Chromosome 20"/>
</dbReference>
<organism evidence="1 2">
    <name type="scientific">Diphasiastrum complanatum</name>
    <name type="common">Issler's clubmoss</name>
    <name type="synonym">Lycopodium complanatum</name>
    <dbReference type="NCBI Taxonomy" id="34168"/>
    <lineage>
        <taxon>Eukaryota</taxon>
        <taxon>Viridiplantae</taxon>
        <taxon>Streptophyta</taxon>
        <taxon>Embryophyta</taxon>
        <taxon>Tracheophyta</taxon>
        <taxon>Lycopodiopsida</taxon>
        <taxon>Lycopodiales</taxon>
        <taxon>Lycopodiaceae</taxon>
        <taxon>Lycopodioideae</taxon>
        <taxon>Diphasiastrum</taxon>
    </lineage>
</organism>
<protein>
    <submittedName>
        <fullName evidence="1">Uncharacterized protein</fullName>
    </submittedName>
</protein>
<name>A0ACC2ARW8_DIPCM</name>
<reference evidence="2" key="1">
    <citation type="journal article" date="2024" name="Proc. Natl. Acad. Sci. U.S.A.">
        <title>Extraordinary preservation of gene collinearity over three hundred million years revealed in homosporous lycophytes.</title>
        <authorList>
            <person name="Li C."/>
            <person name="Wickell D."/>
            <person name="Kuo L.Y."/>
            <person name="Chen X."/>
            <person name="Nie B."/>
            <person name="Liao X."/>
            <person name="Peng D."/>
            <person name="Ji J."/>
            <person name="Jenkins J."/>
            <person name="Williams M."/>
            <person name="Shu S."/>
            <person name="Plott C."/>
            <person name="Barry K."/>
            <person name="Rajasekar S."/>
            <person name="Grimwood J."/>
            <person name="Han X."/>
            <person name="Sun S."/>
            <person name="Hou Z."/>
            <person name="He W."/>
            <person name="Dai G."/>
            <person name="Sun C."/>
            <person name="Schmutz J."/>
            <person name="Leebens-Mack J.H."/>
            <person name="Li F.W."/>
            <person name="Wang L."/>
        </authorList>
    </citation>
    <scope>NUCLEOTIDE SEQUENCE [LARGE SCALE GENOMIC DNA]</scope>
    <source>
        <strain evidence="2">cv. PW_Plant_1</strain>
    </source>
</reference>
<proteinExistence type="predicted"/>
<evidence type="ECO:0000313" key="1">
    <source>
        <dbReference type="EMBL" id="KAJ7520270.1"/>
    </source>
</evidence>